<protein>
    <submittedName>
        <fullName evidence="4">DUF4767 domain-containing protein</fullName>
    </submittedName>
</protein>
<feature type="domain" description="DUF4767" evidence="3">
    <location>
        <begin position="59"/>
        <end position="191"/>
    </location>
</feature>
<proteinExistence type="predicted"/>
<keyword evidence="2" id="KW-0732">Signal</keyword>
<dbReference type="Proteomes" id="UP001229832">
    <property type="component" value="Chromosome"/>
</dbReference>
<name>A0ABD7ZAL0_LACZE</name>
<sequence length="304" mass="33744">MKRLLLLAVIAVTVIFAGCNKTTSEQEQSSKARPKESITNHTQSTPTTTSRSSMKNLNTIWSPEKNTKLTAFMEDWQSNMGQSFKGTYASESITRLGAVFPSSLETQKTELVFDSFATLKWSTTGESNADYTVVAAAEGGKPNVVWPMLYLFVITKDNHALVLQTQTTNGDYLHFYETQNTMLQQGFAKIAAENNNVTASPNSSWHWTLDEGFRYLKLMHSSNEKIQVAADSTTEGPFFDVKIDDHGRTGRIVGPDGGGGWSLTKLDNGTTIAQQFDESSMPTGVWFLVRDSDHLILDFKNRAK</sequence>
<dbReference type="PROSITE" id="PS51257">
    <property type="entry name" value="PROKAR_LIPOPROTEIN"/>
    <property type="match status" value="1"/>
</dbReference>
<dbReference type="Pfam" id="PF15983">
    <property type="entry name" value="DUF4767"/>
    <property type="match status" value="1"/>
</dbReference>
<feature type="signal peptide" evidence="2">
    <location>
        <begin position="1"/>
        <end position="17"/>
    </location>
</feature>
<evidence type="ECO:0000259" key="3">
    <source>
        <dbReference type="Pfam" id="PF15983"/>
    </source>
</evidence>
<feature type="compositionally biased region" description="Basic and acidic residues" evidence="1">
    <location>
        <begin position="28"/>
        <end position="38"/>
    </location>
</feature>
<accession>A0ABD7ZAL0</accession>
<dbReference type="GeneID" id="93268171"/>
<organism evidence="4 5">
    <name type="scientific">Lacticaseibacillus zeae subsp. silagei</name>
    <dbReference type="NCBI Taxonomy" id="3068307"/>
    <lineage>
        <taxon>Bacteria</taxon>
        <taxon>Bacillati</taxon>
        <taxon>Bacillota</taxon>
        <taxon>Bacilli</taxon>
        <taxon>Lactobacillales</taxon>
        <taxon>Lactobacillaceae</taxon>
        <taxon>Lacticaseibacillus</taxon>
    </lineage>
</organism>
<feature type="compositionally biased region" description="Low complexity" evidence="1">
    <location>
        <begin position="39"/>
        <end position="53"/>
    </location>
</feature>
<gene>
    <name evidence="4" type="ORF">LACZS2_000446</name>
</gene>
<dbReference type="AlphaFoldDB" id="A0ABD7ZAL0"/>
<evidence type="ECO:0000313" key="5">
    <source>
        <dbReference type="Proteomes" id="UP001229832"/>
    </source>
</evidence>
<evidence type="ECO:0000313" key="4">
    <source>
        <dbReference type="EMBL" id="WLV84044.1"/>
    </source>
</evidence>
<reference evidence="4 5" key="1">
    <citation type="submission" date="2023-08" db="EMBL/GenBank/DDBJ databases">
        <authorList>
            <person name="Buchebner-Jance M."/>
        </authorList>
    </citation>
    <scope>NUCLEOTIDE SEQUENCE [LARGE SCALE GENOMIC DNA]</scope>
    <source>
        <strain evidence="4 5">NCIMB 15475</strain>
    </source>
</reference>
<feature type="region of interest" description="Disordered" evidence="1">
    <location>
        <begin position="23"/>
        <end position="57"/>
    </location>
</feature>
<dbReference type="RefSeq" id="WP_070650680.1">
    <property type="nucleotide sequence ID" value="NZ_CP132484.1"/>
</dbReference>
<evidence type="ECO:0000256" key="2">
    <source>
        <dbReference type="SAM" id="SignalP"/>
    </source>
</evidence>
<dbReference type="EMBL" id="CP132485">
    <property type="protein sequence ID" value="WLV84044.1"/>
    <property type="molecule type" value="Genomic_DNA"/>
</dbReference>
<evidence type="ECO:0000256" key="1">
    <source>
        <dbReference type="SAM" id="MobiDB-lite"/>
    </source>
</evidence>
<dbReference type="InterPro" id="IPR031927">
    <property type="entry name" value="DUF4767"/>
</dbReference>
<keyword evidence="5" id="KW-1185">Reference proteome</keyword>
<feature type="chain" id="PRO_5044877349" evidence="2">
    <location>
        <begin position="18"/>
        <end position="304"/>
    </location>
</feature>